<dbReference type="SUPFAM" id="SSF53335">
    <property type="entry name" value="S-adenosyl-L-methionine-dependent methyltransferases"/>
    <property type="match status" value="1"/>
</dbReference>
<keyword evidence="2" id="KW-0489">Methyltransferase</keyword>
<accession>A0A3E3HXY4</accession>
<keyword evidence="2" id="KW-0808">Transferase</keyword>
<reference evidence="2 5" key="1">
    <citation type="submission" date="2018-08" db="EMBL/GenBank/DDBJ databases">
        <title>A genome reference for cultivated species of the human gut microbiota.</title>
        <authorList>
            <person name="Zou Y."/>
            <person name="Xue W."/>
            <person name="Luo G."/>
        </authorList>
    </citation>
    <scope>NUCLEOTIDE SEQUENCE [LARGE SCALE GENOMIC DNA]</scope>
    <source>
        <strain evidence="3 5">AF26-4BH</strain>
        <strain evidence="2">TF05-5AC</strain>
    </source>
</reference>
<dbReference type="GeneID" id="97989679"/>
<dbReference type="PANTHER" id="PTHR43861">
    <property type="entry name" value="TRANS-ACONITATE 2-METHYLTRANSFERASE-RELATED"/>
    <property type="match status" value="1"/>
</dbReference>
<gene>
    <name evidence="3" type="ORF">DWY69_16705</name>
    <name evidence="2" type="ORF">DXC51_23165</name>
</gene>
<evidence type="ECO:0000313" key="5">
    <source>
        <dbReference type="Proteomes" id="UP000261166"/>
    </source>
</evidence>
<dbReference type="AlphaFoldDB" id="A0A3E3HXY4"/>
<organism evidence="2 4">
    <name type="scientific">Eisenbergiella massiliensis</name>
    <dbReference type="NCBI Taxonomy" id="1720294"/>
    <lineage>
        <taxon>Bacteria</taxon>
        <taxon>Bacillati</taxon>
        <taxon>Bacillota</taxon>
        <taxon>Clostridia</taxon>
        <taxon>Lachnospirales</taxon>
        <taxon>Lachnospiraceae</taxon>
        <taxon>Eisenbergiella</taxon>
    </lineage>
</organism>
<evidence type="ECO:0000313" key="4">
    <source>
        <dbReference type="Proteomes" id="UP000260812"/>
    </source>
</evidence>
<keyword evidence="4" id="KW-1185">Reference proteome</keyword>
<dbReference type="Proteomes" id="UP000261166">
    <property type="component" value="Unassembled WGS sequence"/>
</dbReference>
<evidence type="ECO:0000313" key="2">
    <source>
        <dbReference type="EMBL" id="RGE56696.1"/>
    </source>
</evidence>
<evidence type="ECO:0000313" key="3">
    <source>
        <dbReference type="EMBL" id="RGE70570.1"/>
    </source>
</evidence>
<evidence type="ECO:0000259" key="1">
    <source>
        <dbReference type="Pfam" id="PF13847"/>
    </source>
</evidence>
<feature type="domain" description="Methyltransferase" evidence="1">
    <location>
        <begin position="47"/>
        <end position="151"/>
    </location>
</feature>
<dbReference type="PANTHER" id="PTHR43861:SF1">
    <property type="entry name" value="TRANS-ACONITATE 2-METHYLTRANSFERASE"/>
    <property type="match status" value="1"/>
</dbReference>
<dbReference type="Proteomes" id="UP000260812">
    <property type="component" value="Unassembled WGS sequence"/>
</dbReference>
<comment type="caution">
    <text evidence="2">The sequence shown here is derived from an EMBL/GenBank/DDBJ whole genome shotgun (WGS) entry which is preliminary data.</text>
</comment>
<dbReference type="GO" id="GO:0008168">
    <property type="term" value="F:methyltransferase activity"/>
    <property type="evidence" value="ECO:0007669"/>
    <property type="project" value="UniProtKB-KW"/>
</dbReference>
<dbReference type="GO" id="GO:0032259">
    <property type="term" value="P:methylation"/>
    <property type="evidence" value="ECO:0007669"/>
    <property type="project" value="UniProtKB-KW"/>
</dbReference>
<dbReference type="RefSeq" id="WP_025490409.1">
    <property type="nucleotide sequence ID" value="NZ_JBKUNB010000023.1"/>
</dbReference>
<dbReference type="OrthoDB" id="1707222at2"/>
<protein>
    <submittedName>
        <fullName evidence="2">Class I SAM-dependent methyltransferase</fullName>
    </submittedName>
</protein>
<proteinExistence type="predicted"/>
<dbReference type="InterPro" id="IPR029063">
    <property type="entry name" value="SAM-dependent_MTases_sf"/>
</dbReference>
<dbReference type="Pfam" id="PF13847">
    <property type="entry name" value="Methyltransf_31"/>
    <property type="match status" value="1"/>
</dbReference>
<name>A0A3E3HXY4_9FIRM</name>
<dbReference type="EMBL" id="QVLU01000015">
    <property type="protein sequence ID" value="RGE70570.1"/>
    <property type="molecule type" value="Genomic_DNA"/>
</dbReference>
<dbReference type="EMBL" id="QVLV01000022">
    <property type="protein sequence ID" value="RGE56696.1"/>
    <property type="molecule type" value="Genomic_DNA"/>
</dbReference>
<dbReference type="Gene3D" id="3.40.50.150">
    <property type="entry name" value="Vaccinia Virus protein VP39"/>
    <property type="match status" value="1"/>
</dbReference>
<sequence>MESYGRKTGIWNEIYSEYQAVDLRNTDLAVEPGFDNCLREFGEKTSYVLDFGCGTGDIIFQYIQNFPGKKGVGIDEAERGIEFARKTANMSGYRGLHFFTGNSSMLAGFGAGEFDGVILSNVLDVMPKKADESVLRNLDRVLAPGGYWFIKLNPFYSPKDLKRFDYQKMGDHLYEEDGVLRLHQETTEHWKRILASYGRVERYMEFRYPWQEGLNRLFLLKKTAPKK</sequence>
<dbReference type="InterPro" id="IPR025714">
    <property type="entry name" value="Methyltranfer_dom"/>
</dbReference>
<dbReference type="CDD" id="cd02440">
    <property type="entry name" value="AdoMet_MTases"/>
    <property type="match status" value="1"/>
</dbReference>